<dbReference type="GO" id="GO:0019353">
    <property type="term" value="P:protoporphyrinogen IX biosynthetic process from glutamate"/>
    <property type="evidence" value="ECO:0007669"/>
    <property type="project" value="TreeGrafter"/>
</dbReference>
<evidence type="ECO:0000259" key="15">
    <source>
        <dbReference type="Pfam" id="PF01488"/>
    </source>
</evidence>
<dbReference type="GO" id="GO:0008883">
    <property type="term" value="F:glutamyl-tRNA reductase activity"/>
    <property type="evidence" value="ECO:0007669"/>
    <property type="project" value="UniProtKB-UniRule"/>
</dbReference>
<feature type="site" description="Important for activity" evidence="8 12">
    <location>
        <position position="100"/>
    </location>
</feature>
<dbReference type="InterPro" id="IPR006151">
    <property type="entry name" value="Shikm_DH/Glu-tRNA_Rdtase"/>
</dbReference>
<feature type="binding site" evidence="8 10">
    <location>
        <position position="110"/>
    </location>
    <ligand>
        <name>substrate</name>
    </ligand>
</feature>
<evidence type="ECO:0000256" key="6">
    <source>
        <dbReference type="ARBA" id="ARBA00023244"/>
    </source>
</evidence>
<dbReference type="Gene3D" id="3.30.460.30">
    <property type="entry name" value="Glutamyl-tRNA reductase, N-terminal domain"/>
    <property type="match status" value="1"/>
</dbReference>
<comment type="similarity">
    <text evidence="2 8 13">Belongs to the glutamyl-tRNA reductase family.</text>
</comment>
<feature type="binding site" evidence="8 10">
    <location>
        <begin position="115"/>
        <end position="117"/>
    </location>
    <ligand>
        <name>substrate</name>
    </ligand>
</feature>
<dbReference type="PROSITE" id="PS00747">
    <property type="entry name" value="GLUTR"/>
    <property type="match status" value="1"/>
</dbReference>
<evidence type="ECO:0000256" key="8">
    <source>
        <dbReference type="HAMAP-Rule" id="MF_00087"/>
    </source>
</evidence>
<keyword evidence="5 8" id="KW-0560">Oxidoreductase</keyword>
<evidence type="ECO:0000256" key="9">
    <source>
        <dbReference type="PIRSR" id="PIRSR000445-1"/>
    </source>
</evidence>
<evidence type="ECO:0000313" key="17">
    <source>
        <dbReference type="EMBL" id="CAA6803810.1"/>
    </source>
</evidence>
<feature type="active site" description="Nucleophile" evidence="8 9">
    <location>
        <position position="51"/>
    </location>
</feature>
<proteinExistence type="inferred from homology"/>
<dbReference type="Gene3D" id="3.40.50.720">
    <property type="entry name" value="NAD(P)-binding Rossmann-like Domain"/>
    <property type="match status" value="1"/>
</dbReference>
<evidence type="ECO:0000256" key="1">
    <source>
        <dbReference type="ARBA" id="ARBA00005059"/>
    </source>
</evidence>
<evidence type="ECO:0000259" key="14">
    <source>
        <dbReference type="Pfam" id="PF00745"/>
    </source>
</evidence>
<feature type="domain" description="Quinate/shikimate 5-dehydrogenase/glutamyl-tRNA reductase" evidence="15">
    <location>
        <begin position="178"/>
        <end position="302"/>
    </location>
</feature>
<evidence type="ECO:0000256" key="10">
    <source>
        <dbReference type="PIRSR" id="PIRSR000445-2"/>
    </source>
</evidence>
<protein>
    <recommendedName>
        <fullName evidence="3 8">Glutamyl-tRNA reductase</fullName>
        <shortName evidence="8">GluTR</shortName>
        <ecNumber evidence="3 8">1.2.1.70</ecNumber>
    </recommendedName>
</protein>
<keyword evidence="4 8" id="KW-0521">NADP</keyword>
<feature type="binding site" evidence="8 10">
    <location>
        <position position="121"/>
    </location>
    <ligand>
        <name>substrate</name>
    </ligand>
</feature>
<dbReference type="HAMAP" id="MF_00087">
    <property type="entry name" value="Glu_tRNA_reductase"/>
    <property type="match status" value="1"/>
</dbReference>
<comment type="miscellaneous">
    <text evidence="8">During catalysis, the active site Cys acts as a nucleophile attacking the alpha-carbonyl group of tRNA-bound glutamate with the formation of a thioester intermediate between enzyme and glutamate, and the concomitant release of tRNA(Glu). The thioester intermediate is finally reduced by direct hydride transfer from NADPH, to form the product GSA.</text>
</comment>
<dbReference type="SUPFAM" id="SSF69075">
    <property type="entry name" value="Glutamyl tRNA-reductase dimerization domain"/>
    <property type="match status" value="1"/>
</dbReference>
<dbReference type="InterPro" id="IPR036343">
    <property type="entry name" value="GluRdtase_N_sf"/>
</dbReference>
<dbReference type="AlphaFoldDB" id="A0A6S6S2I8"/>
<dbReference type="InterPro" id="IPR015895">
    <property type="entry name" value="4pyrrol_synth_GluRdtase_N"/>
</dbReference>
<organism evidence="17">
    <name type="scientific">uncultured Sulfurovum sp</name>
    <dbReference type="NCBI Taxonomy" id="269237"/>
    <lineage>
        <taxon>Bacteria</taxon>
        <taxon>Pseudomonadati</taxon>
        <taxon>Campylobacterota</taxon>
        <taxon>Epsilonproteobacteria</taxon>
        <taxon>Campylobacterales</taxon>
        <taxon>Sulfurovaceae</taxon>
        <taxon>Sulfurovum</taxon>
        <taxon>environmental samples</taxon>
    </lineage>
</organism>
<evidence type="ECO:0000256" key="5">
    <source>
        <dbReference type="ARBA" id="ARBA00023002"/>
    </source>
</evidence>
<dbReference type="CDD" id="cd05213">
    <property type="entry name" value="NAD_bind_Glutamyl_tRNA_reduct"/>
    <property type="match status" value="1"/>
</dbReference>
<feature type="domain" description="Tetrapyrrole biosynthesis glutamyl-tRNA reductase dimerisation" evidence="14">
    <location>
        <begin position="316"/>
        <end position="414"/>
    </location>
</feature>
<dbReference type="EC" id="1.2.1.70" evidence="3 8"/>
<comment type="domain">
    <text evidence="8">Possesses an unusual extended V-shaped dimeric structure with each monomer consisting of three distinct domains arranged along a curved 'spinal' alpha-helix. The N-terminal catalytic domain specifically recognizes the glutamate moiety of the substrate. The second domain is the NADPH-binding domain, and the third C-terminal domain is responsible for dimerization.</text>
</comment>
<comment type="subunit">
    <text evidence="8">Homodimer.</text>
</comment>
<evidence type="ECO:0000256" key="4">
    <source>
        <dbReference type="ARBA" id="ARBA00022857"/>
    </source>
</evidence>
<evidence type="ECO:0000256" key="7">
    <source>
        <dbReference type="ARBA" id="ARBA00047464"/>
    </source>
</evidence>
<keyword evidence="6 8" id="KW-0627">Porphyrin biosynthesis</keyword>
<gene>
    <name evidence="8" type="primary">hemA</name>
    <name evidence="17" type="ORF">HELGO_WM10437</name>
</gene>
<name>A0A6S6S2I8_9BACT</name>
<dbReference type="SUPFAM" id="SSF51735">
    <property type="entry name" value="NAD(P)-binding Rossmann-fold domains"/>
    <property type="match status" value="1"/>
</dbReference>
<feature type="binding site" evidence="8 10">
    <location>
        <begin position="50"/>
        <end position="53"/>
    </location>
    <ligand>
        <name>substrate</name>
    </ligand>
</feature>
<dbReference type="InterPro" id="IPR036291">
    <property type="entry name" value="NAD(P)-bd_dom_sf"/>
</dbReference>
<feature type="domain" description="Glutamyl-tRNA reductase N-terminal" evidence="16">
    <location>
        <begin position="7"/>
        <end position="157"/>
    </location>
</feature>
<evidence type="ECO:0000256" key="3">
    <source>
        <dbReference type="ARBA" id="ARBA00012970"/>
    </source>
</evidence>
<dbReference type="Pfam" id="PF01488">
    <property type="entry name" value="Shikimate_DH"/>
    <property type="match status" value="1"/>
</dbReference>
<sequence length="416" mass="47482">MYYQVLSFNHHNCEQSLREELAFNDAQEKRSFLNELVEFKFIHEAYVVSTCNRVEIVVATSDNFSAYHTVLGLLSKRSQVDFYRLKSSGRRYDDEEAIIHIFSVVSSLDSLVIGESQITGQVKEAFKFSDQNKSAGTKLRAVLIYALKCAAEVRNITKISESPISIASVAVAQAYKIYGDNISGMRGVIIGAGEMGKIAAKNLLRLGCDVLLLGRDLEKTQKIAEELGENVKAESVENLAKYINRYRLLFSATSSKEPIIQPRMIENANFDRVWFDMAIPRDIGDMGLANLTLFRIDDLKTISNENYAMKQEEAIKAKDIVLRFKDEFYIWLKASSIEPVIRDMRLQAKESIEKELQRAIKKKFVPAEYEENMQKMAEQMFKHFLHNATQNLRKDSTETENSDKVAIIAKIFNIDY</sequence>
<dbReference type="InterPro" id="IPR000343">
    <property type="entry name" value="4pyrrol_synth_GluRdtase"/>
</dbReference>
<accession>A0A6S6S2I8</accession>
<evidence type="ECO:0000256" key="11">
    <source>
        <dbReference type="PIRSR" id="PIRSR000445-3"/>
    </source>
</evidence>
<evidence type="ECO:0000259" key="16">
    <source>
        <dbReference type="Pfam" id="PF05201"/>
    </source>
</evidence>
<dbReference type="UniPathway" id="UPA00251">
    <property type="reaction ID" value="UER00316"/>
</dbReference>
<comment type="function">
    <text evidence="8">Catalyzes the NADPH-dependent reduction of glutamyl-tRNA(Glu) to glutamate 1-semialdehyde (GSA).</text>
</comment>
<evidence type="ECO:0000256" key="12">
    <source>
        <dbReference type="PIRSR" id="PIRSR000445-4"/>
    </source>
</evidence>
<dbReference type="InterPro" id="IPR036453">
    <property type="entry name" value="GluRdtase_dimer_dom_sf"/>
</dbReference>
<reference evidence="17" key="1">
    <citation type="submission" date="2020-01" db="EMBL/GenBank/DDBJ databases">
        <authorList>
            <person name="Meier V. D."/>
            <person name="Meier V D."/>
        </authorList>
    </citation>
    <scope>NUCLEOTIDE SEQUENCE</scope>
    <source>
        <strain evidence="17">HLG_WM_MAG_04</strain>
    </source>
</reference>
<dbReference type="Pfam" id="PF00745">
    <property type="entry name" value="GlutR_dimer"/>
    <property type="match status" value="1"/>
</dbReference>
<comment type="catalytic activity">
    <reaction evidence="7 8 13">
        <text>(S)-4-amino-5-oxopentanoate + tRNA(Glu) + NADP(+) = L-glutamyl-tRNA(Glu) + NADPH + H(+)</text>
        <dbReference type="Rhea" id="RHEA:12344"/>
        <dbReference type="Rhea" id="RHEA-COMP:9663"/>
        <dbReference type="Rhea" id="RHEA-COMP:9680"/>
        <dbReference type="ChEBI" id="CHEBI:15378"/>
        <dbReference type="ChEBI" id="CHEBI:57501"/>
        <dbReference type="ChEBI" id="CHEBI:57783"/>
        <dbReference type="ChEBI" id="CHEBI:58349"/>
        <dbReference type="ChEBI" id="CHEBI:78442"/>
        <dbReference type="ChEBI" id="CHEBI:78520"/>
        <dbReference type="EC" id="1.2.1.70"/>
    </reaction>
</comment>
<dbReference type="PANTHER" id="PTHR43013">
    <property type="entry name" value="GLUTAMYL-TRNA REDUCTASE"/>
    <property type="match status" value="1"/>
</dbReference>
<dbReference type="NCBIfam" id="TIGR01035">
    <property type="entry name" value="hemA"/>
    <property type="match status" value="1"/>
</dbReference>
<dbReference type="InterPro" id="IPR018214">
    <property type="entry name" value="GluRdtase_CS"/>
</dbReference>
<dbReference type="Pfam" id="PF05201">
    <property type="entry name" value="GlutR_N"/>
    <property type="match status" value="1"/>
</dbReference>
<dbReference type="SUPFAM" id="SSF69742">
    <property type="entry name" value="Glutamyl tRNA-reductase catalytic, N-terminal domain"/>
    <property type="match status" value="1"/>
</dbReference>
<dbReference type="PIRSF" id="PIRSF000445">
    <property type="entry name" value="4pyrrol_synth_GluRdtase"/>
    <property type="match status" value="1"/>
</dbReference>
<dbReference type="GO" id="GO:0050661">
    <property type="term" value="F:NADP binding"/>
    <property type="evidence" value="ECO:0007669"/>
    <property type="project" value="InterPro"/>
</dbReference>
<dbReference type="EMBL" id="CACVAX010000008">
    <property type="protein sequence ID" value="CAA6803810.1"/>
    <property type="molecule type" value="Genomic_DNA"/>
</dbReference>
<feature type="binding site" evidence="8 11">
    <location>
        <begin position="191"/>
        <end position="196"/>
    </location>
    <ligand>
        <name>NADP(+)</name>
        <dbReference type="ChEBI" id="CHEBI:58349"/>
    </ligand>
</feature>
<comment type="pathway">
    <text evidence="1 8 13">Porphyrin-containing compound metabolism; protoporphyrin-IX biosynthesis; 5-aminolevulinate from L-glutamyl-tRNA(Glu): step 1/2.</text>
</comment>
<evidence type="ECO:0000256" key="2">
    <source>
        <dbReference type="ARBA" id="ARBA00005916"/>
    </source>
</evidence>
<dbReference type="InterPro" id="IPR015896">
    <property type="entry name" value="4pyrrol_synth_GluRdtase_dimer"/>
</dbReference>
<dbReference type="PANTHER" id="PTHR43013:SF1">
    <property type="entry name" value="GLUTAMYL-TRNA REDUCTASE"/>
    <property type="match status" value="1"/>
</dbReference>
<evidence type="ECO:0000256" key="13">
    <source>
        <dbReference type="RuleBase" id="RU000584"/>
    </source>
</evidence>